<feature type="domain" description="Lipocalin-like" evidence="1">
    <location>
        <begin position="259"/>
        <end position="331"/>
    </location>
</feature>
<dbReference type="InterPro" id="IPR024311">
    <property type="entry name" value="Lipocalin-like"/>
</dbReference>
<evidence type="ECO:0000313" key="2">
    <source>
        <dbReference type="EMBL" id="ALQ39328.1"/>
    </source>
</evidence>
<evidence type="ECO:0000259" key="1">
    <source>
        <dbReference type="Pfam" id="PF13648"/>
    </source>
</evidence>
<dbReference type="EMBL" id="CP013331">
    <property type="protein sequence ID" value="ALQ39328.1"/>
    <property type="molecule type" value="Genomic_DNA"/>
</dbReference>
<dbReference type="RefSeq" id="WP_029492742.1">
    <property type="nucleotide sequence ID" value="NZ_ATKF01000022.1"/>
</dbReference>
<protein>
    <recommendedName>
        <fullName evidence="1">Lipocalin-like domain-containing protein</fullName>
    </recommendedName>
</protein>
<reference evidence="2 3" key="1">
    <citation type="submission" date="2015-11" db="EMBL/GenBank/DDBJ databases">
        <authorList>
            <person name="Zhang Y."/>
            <person name="Guo Z."/>
        </authorList>
    </citation>
    <scope>NUCLEOTIDE SEQUENCE [LARGE SCALE GENOMIC DNA]</scope>
    <source>
        <strain evidence="2 3">ChDC F174</strain>
    </source>
</reference>
<name>A0A0S2ZK31_9FUSO</name>
<evidence type="ECO:0000313" key="3">
    <source>
        <dbReference type="Proteomes" id="UP000063275"/>
    </source>
</evidence>
<dbReference type="AlphaFoldDB" id="A0A0S2ZK31"/>
<dbReference type="Proteomes" id="UP000063275">
    <property type="component" value="Chromosome"/>
</dbReference>
<dbReference type="KEGG" id="fhw:RN87_01800"/>
<gene>
    <name evidence="2" type="ORF">RN87_01800</name>
</gene>
<proteinExistence type="predicted"/>
<sequence>MSLRFGIKFLMLIVFFLVSVFSFAGERYKVESITTQGQTVDVTRKDCYKDSYIEINGSIATVSLSYVEGSSCKVATGNSKMQSQGNGRYILLANDGSKHAELIINNGKAKYIQDTGIIFIFSKVGGTTTTSKSTTKSGQSKSVATKPGRGIFVGTDFSGYDDGIYLRDDGTFSYSLGKDWKTNVDGTYVISGKDIITTDKKNGEKNTYTYDGNPATTGAIYAPGSHYLFKAVIPKNKIPDGVYSFYVGFVNGNATTGVYGSGSRGYIKFEGNRFIESSSSFSSVSSASVGGGSASSSRESGTYTINNGDLTLKYDDGTIVKHSFFYVLKSNGTVSMVVLDGDIYYNE</sequence>
<organism evidence="2">
    <name type="scientific">Fusobacterium hwasookii ChDC F174</name>
    <dbReference type="NCBI Taxonomy" id="1307442"/>
    <lineage>
        <taxon>Bacteria</taxon>
        <taxon>Fusobacteriati</taxon>
        <taxon>Fusobacteriota</taxon>
        <taxon>Fusobacteriia</taxon>
        <taxon>Fusobacteriales</taxon>
        <taxon>Fusobacteriaceae</taxon>
        <taxon>Fusobacterium</taxon>
    </lineage>
</organism>
<accession>A0A0S2ZK31</accession>
<dbReference type="Pfam" id="PF13648">
    <property type="entry name" value="Lipocalin_4"/>
    <property type="match status" value="1"/>
</dbReference>
<dbReference type="OrthoDB" id="623305at2"/>